<dbReference type="GO" id="GO:0031462">
    <property type="term" value="C:Cul2-RING ubiquitin ligase complex"/>
    <property type="evidence" value="ECO:0000266"/>
    <property type="project" value="GO_Central"/>
</dbReference>
<dbReference type="PANTHER" id="PTHR14224">
    <property type="entry name" value="SIMILAR TO PREFERENTIALLY EXPRESSED ANTIGEN IN MELANOMA-LIKE 3"/>
    <property type="match status" value="1"/>
</dbReference>
<dbReference type="FunCoup" id="A2AGW5">
    <property type="interactions" value="11"/>
</dbReference>
<evidence type="ECO:0000313" key="6">
    <source>
        <dbReference type="Proteomes" id="UP000000589"/>
    </source>
</evidence>
<organism evidence="4 6">
    <name type="scientific">Mus musculus</name>
    <name type="common">Mouse</name>
    <dbReference type="NCBI Taxonomy" id="10090"/>
    <lineage>
        <taxon>Eukaryota</taxon>
        <taxon>Metazoa</taxon>
        <taxon>Chordata</taxon>
        <taxon>Craniata</taxon>
        <taxon>Vertebrata</taxon>
        <taxon>Euteleostomi</taxon>
        <taxon>Mammalia</taxon>
        <taxon>Eutheria</taxon>
        <taxon>Euarchontoglires</taxon>
        <taxon>Glires</taxon>
        <taxon>Rodentia</taxon>
        <taxon>Myomorpha</taxon>
        <taxon>Muroidea</taxon>
        <taxon>Muridae</taxon>
        <taxon>Murinae</taxon>
        <taxon>Mus</taxon>
        <taxon>Mus</taxon>
    </lineage>
</organism>
<protein>
    <submittedName>
        <fullName evidence="4">PRAME like 21</fullName>
    </submittedName>
</protein>
<dbReference type="PhylomeDB" id="A2AGW5"/>
<dbReference type="eggNOG" id="ENOG502QWSJ">
    <property type="taxonomic scope" value="Eukaryota"/>
</dbReference>
<dbReference type="GO" id="GO:1990756">
    <property type="term" value="F:ubiquitin-like ligase-substrate adaptor activity"/>
    <property type="evidence" value="ECO:0000266"/>
    <property type="project" value="GO_Central"/>
</dbReference>
<dbReference type="PIRSF" id="PIRSF038286">
    <property type="entry name" value="PRAME"/>
    <property type="match status" value="1"/>
</dbReference>
<reference evidence="4" key="4">
    <citation type="submission" date="2025-09" db="UniProtKB">
        <authorList>
            <consortium name="Ensembl"/>
        </authorList>
    </citation>
    <scope>IDENTIFICATION</scope>
    <source>
        <strain evidence="4">C57BL/6J</strain>
    </source>
</reference>
<dbReference type="AlphaFoldDB" id="A2AGW5"/>
<dbReference type="HOGENOM" id="CLU_039635_2_1_1"/>
<dbReference type="GO" id="GO:0045596">
    <property type="term" value="P:negative regulation of cell differentiation"/>
    <property type="evidence" value="ECO:0007669"/>
    <property type="project" value="InterPro"/>
</dbReference>
<dbReference type="InterPro" id="IPR026271">
    <property type="entry name" value="PRAME"/>
</dbReference>
<comment type="similarity">
    <text evidence="1">Belongs to the PRAME family.</text>
</comment>
<keyword evidence="2" id="KW-0433">Leucine-rich repeat</keyword>
<dbReference type="UCSC" id="uc012doo.1">
    <property type="organism name" value="mouse"/>
</dbReference>
<dbReference type="InParanoid" id="A2AGW5"/>
<dbReference type="Gene3D" id="3.80.10.10">
    <property type="entry name" value="Ribonuclease Inhibitor"/>
    <property type="match status" value="1"/>
</dbReference>
<dbReference type="Proteomes" id="UP000000589">
    <property type="component" value="Chromosome 4"/>
</dbReference>
<proteinExistence type="inferred from homology"/>
<dbReference type="InterPro" id="IPR050694">
    <property type="entry name" value="LRRC14/PRAME"/>
</dbReference>
<accession>A2AGW5</accession>
<dbReference type="FunFam" id="3.80.10.10:FF:000792">
    <property type="entry name" value="Predicted gene 13102"/>
    <property type="match status" value="1"/>
</dbReference>
<evidence type="ECO:0000313" key="4">
    <source>
        <dbReference type="Ensembl" id="ENSMUSP00000101399.3"/>
    </source>
</evidence>
<dbReference type="GO" id="GO:0043161">
    <property type="term" value="P:proteasome-mediated ubiquitin-dependent protein catabolic process"/>
    <property type="evidence" value="ECO:0000318"/>
    <property type="project" value="GO_Central"/>
</dbReference>
<gene>
    <name evidence="4 5" type="primary">Pramel21</name>
</gene>
<reference evidence="4 6" key="1">
    <citation type="journal article" date="2009" name="PLoS Biol.">
        <title>Lineage-specific biology revealed by a finished genome assembly of the mouse.</title>
        <authorList>
            <consortium name="Mouse Genome Sequencing Consortium"/>
            <person name="Church D.M."/>
            <person name="Goodstadt L."/>
            <person name="Hillier L.W."/>
            <person name="Zody M.C."/>
            <person name="Goldstein S."/>
            <person name="She X."/>
            <person name="Bult C.J."/>
            <person name="Agarwala R."/>
            <person name="Cherry J.L."/>
            <person name="DiCuccio M."/>
            <person name="Hlavina W."/>
            <person name="Kapustin Y."/>
            <person name="Meric P."/>
            <person name="Maglott D."/>
            <person name="Birtle Z."/>
            <person name="Marques A.C."/>
            <person name="Graves T."/>
            <person name="Zhou S."/>
            <person name="Teague B."/>
            <person name="Potamousis K."/>
            <person name="Churas C."/>
            <person name="Place M."/>
            <person name="Herschleb J."/>
            <person name="Runnheim R."/>
            <person name="Forrest D."/>
            <person name="Amos-Landgraf J."/>
            <person name="Schwartz D.C."/>
            <person name="Cheng Z."/>
            <person name="Lindblad-Toh K."/>
            <person name="Eichler E.E."/>
            <person name="Ponting C.P."/>
        </authorList>
    </citation>
    <scope>NUCLEOTIDE SEQUENCE [LARGE SCALE GENOMIC DNA]</scope>
    <source>
        <strain evidence="4 6">C57BL/6J</strain>
    </source>
</reference>
<keyword evidence="6" id="KW-1185">Reference proteome</keyword>
<dbReference type="AGR" id="MGI:3650232"/>
<dbReference type="STRING" id="10090.ENSMUSP00000101399"/>
<dbReference type="GO" id="GO:0008284">
    <property type="term" value="P:positive regulation of cell population proliferation"/>
    <property type="evidence" value="ECO:0007669"/>
    <property type="project" value="InterPro"/>
</dbReference>
<dbReference type="SUPFAM" id="SSF52047">
    <property type="entry name" value="RNI-like"/>
    <property type="match status" value="1"/>
</dbReference>
<dbReference type="GeneID" id="279185"/>
<dbReference type="GeneTree" id="ENSGT01030000234531"/>
<dbReference type="Bgee" id="ENSMUSG00000066688">
    <property type="expression patterns" value="Expressed in secondary oocyte and 3 other cell types or tissues"/>
</dbReference>
<dbReference type="BioGRID-ORCS" id="279185">
    <property type="hits" value="1 hit in 67 CRISPR screens"/>
</dbReference>
<dbReference type="PhosphoSitePlus" id="A2AGW5"/>
<evidence type="ECO:0000256" key="1">
    <source>
        <dbReference type="ARBA" id="ARBA00009608"/>
    </source>
</evidence>
<dbReference type="KEGG" id="mmu:279185"/>
<reference evidence="4 6" key="2">
    <citation type="journal article" date="2011" name="PLoS Biol.">
        <title>Modernizing reference genome assemblies.</title>
        <authorList>
            <person name="Church D.M."/>
            <person name="Schneider V.A."/>
            <person name="Graves T."/>
            <person name="Auger K."/>
            <person name="Cunningham F."/>
            <person name="Bouk N."/>
            <person name="Chen H.C."/>
            <person name="Agarwala R."/>
            <person name="McLaren W.M."/>
            <person name="Ritchie G.R."/>
            <person name="Albracht D."/>
            <person name="Kremitzki M."/>
            <person name="Rock S."/>
            <person name="Kotkiewicz H."/>
            <person name="Kremitzki C."/>
            <person name="Wollam A."/>
            <person name="Trani L."/>
            <person name="Fulton L."/>
            <person name="Fulton R."/>
            <person name="Matthews L."/>
            <person name="Whitehead S."/>
            <person name="Chow W."/>
            <person name="Torrance J."/>
            <person name="Dunn M."/>
            <person name="Harden G."/>
            <person name="Threadgold G."/>
            <person name="Wood J."/>
            <person name="Collins J."/>
            <person name="Heath P."/>
            <person name="Griffiths G."/>
            <person name="Pelan S."/>
            <person name="Grafham D."/>
            <person name="Eichler E.E."/>
            <person name="Weinstock G."/>
            <person name="Mardis E.R."/>
            <person name="Wilson R.K."/>
            <person name="Howe K."/>
            <person name="Flicek P."/>
            <person name="Hubbard T."/>
        </authorList>
    </citation>
    <scope>NUCLEOTIDE SEQUENCE [LARGE SCALE GENOMIC DNA]</scope>
    <source>
        <strain evidence="4 6">C57BL/6J</strain>
    </source>
</reference>
<dbReference type="RNAct" id="A2AGW5">
    <property type="molecule type" value="protein"/>
</dbReference>
<dbReference type="PaxDb" id="10090-ENSMUSP00000101399"/>
<dbReference type="InterPro" id="IPR032675">
    <property type="entry name" value="LRR_dom_sf"/>
</dbReference>
<dbReference type="GO" id="GO:0045892">
    <property type="term" value="P:negative regulation of DNA-templated transcription"/>
    <property type="evidence" value="ECO:0007669"/>
    <property type="project" value="InterPro"/>
</dbReference>
<evidence type="ECO:0000256" key="2">
    <source>
        <dbReference type="ARBA" id="ARBA00022614"/>
    </source>
</evidence>
<name>A2AGW5_MOUSE</name>
<dbReference type="RefSeq" id="NP_001119796.2">
    <property type="nucleotide sequence ID" value="NM_001126324.2"/>
</dbReference>
<dbReference type="CTD" id="279185"/>
<keyword evidence="3" id="KW-0677">Repeat</keyword>
<sequence>MSFKDPPTLQQLARRSLLKDEALTISALPNLPVQLFPPLFKDAFTSRHPNILRQMVAAWPFPTLPVGALMKIPHLETLKAVLDGLDLLMSQKDRPSRWNLQVLDLRDAHQDFWDGWAGLLHEVCSQDVFGKNQPVGNHPILGENQTVTIKMNLSLMSRRPSKYLKYLYRWAKERKNGIQVICEKLEFGAIPAYDPLNILKVFDAASIQELAINTRWDIYTLASLAPGVGRMKNLQKLLFKQICIPWDRPWDLEKEACCVTEIFSQFSKLHKLQHLYLNDVYFLTERLDQMLRCFKGPLETLAITHCILSESDMMYLSQCPSTHQLKHLDLSGVTFILSHPFLGSLLERLTATLQTLKLKGCMLMDWQISDLLPALSQCSQLTEVNFVNNFLSMDSLKKLLQHTANLTQLTLEKYPAPDEVYDDRDGVIPDRFVRLCSELMYTLKGVRQPKQVYFVSKMFSYCWNFCIYSFVGNIEGEVIARL</sequence>
<dbReference type="GO" id="GO:0005737">
    <property type="term" value="C:cytoplasm"/>
    <property type="evidence" value="ECO:0000318"/>
    <property type="project" value="GO_Central"/>
</dbReference>
<evidence type="ECO:0000313" key="5">
    <source>
        <dbReference type="MGI" id="MGI:3650232"/>
    </source>
</evidence>
<dbReference type="VEuPathDB" id="HostDB:ENSMUSG00000066688"/>
<dbReference type="MGI" id="MGI:3650232">
    <property type="gene designation" value="Pramel21"/>
</dbReference>
<evidence type="ECO:0000256" key="3">
    <source>
        <dbReference type="ARBA" id="ARBA00022737"/>
    </source>
</evidence>
<dbReference type="SMR" id="A2AGW5"/>
<reference evidence="4" key="3">
    <citation type="submission" date="2025-08" db="UniProtKB">
        <authorList>
            <consortium name="Ensembl"/>
        </authorList>
    </citation>
    <scope>IDENTIFICATION</scope>
    <source>
        <strain evidence="4">C57BL/6J</strain>
    </source>
</reference>
<dbReference type="GO" id="GO:0043066">
    <property type="term" value="P:negative regulation of apoptotic process"/>
    <property type="evidence" value="ECO:0007669"/>
    <property type="project" value="InterPro"/>
</dbReference>
<dbReference type="PANTHER" id="PTHR14224:SF108">
    <property type="entry name" value="PRAME LIKE 11-RELATED"/>
    <property type="match status" value="1"/>
</dbReference>
<dbReference type="Ensembl" id="ENSMUST00000105773.3">
    <property type="protein sequence ID" value="ENSMUSP00000101399.3"/>
    <property type="gene ID" value="ENSMUSG00000066688.6"/>
</dbReference>